<dbReference type="RefSeq" id="WP_273631637.1">
    <property type="nucleotide sequence ID" value="NZ_CP117167.1"/>
</dbReference>
<sequence>MDIRNINSVGISDLHEQTVGWYIGNYILNPNSGNSPMPYVGGAGSIFVYFYRGGDRQMYSVLYQKSILPKQPNLLEKHGPYQTGDLTLRPVGWATVNGDSHCEFFLPEADILPGAYIRSKPGKLADIYYLANQKTLYYYHTSWCVEYVNKVTSDILSSAEIKLLKQYISSKTTQVRLC</sequence>
<proteinExistence type="predicted"/>
<evidence type="ECO:0000313" key="1">
    <source>
        <dbReference type="EMBL" id="WCT13352.1"/>
    </source>
</evidence>
<organism evidence="1 2">
    <name type="scientific">Mucilaginibacter jinjuensis</name>
    <dbReference type="NCBI Taxonomy" id="1176721"/>
    <lineage>
        <taxon>Bacteria</taxon>
        <taxon>Pseudomonadati</taxon>
        <taxon>Bacteroidota</taxon>
        <taxon>Sphingobacteriia</taxon>
        <taxon>Sphingobacteriales</taxon>
        <taxon>Sphingobacteriaceae</taxon>
        <taxon>Mucilaginibacter</taxon>
    </lineage>
</organism>
<dbReference type="Proteomes" id="UP001216139">
    <property type="component" value="Chromosome"/>
</dbReference>
<dbReference type="EMBL" id="CP117167">
    <property type="protein sequence ID" value="WCT13352.1"/>
    <property type="molecule type" value="Genomic_DNA"/>
</dbReference>
<evidence type="ECO:0000313" key="2">
    <source>
        <dbReference type="Proteomes" id="UP001216139"/>
    </source>
</evidence>
<accession>A0ABY7TAI0</accession>
<gene>
    <name evidence="1" type="ORF">PQO05_05320</name>
</gene>
<protein>
    <submittedName>
        <fullName evidence="1">Uncharacterized protein</fullName>
    </submittedName>
</protein>
<keyword evidence="2" id="KW-1185">Reference proteome</keyword>
<reference evidence="1 2" key="1">
    <citation type="submission" date="2023-02" db="EMBL/GenBank/DDBJ databases">
        <title>Genome sequence of Mucilaginibacter jinjuensis strain KACC 16571.</title>
        <authorList>
            <person name="Kim S."/>
            <person name="Heo J."/>
            <person name="Kwon S.-W."/>
        </authorList>
    </citation>
    <scope>NUCLEOTIDE SEQUENCE [LARGE SCALE GENOMIC DNA]</scope>
    <source>
        <strain evidence="1 2">KACC 16571</strain>
    </source>
</reference>
<name>A0ABY7TAI0_9SPHI</name>